<proteinExistence type="predicted"/>
<dbReference type="Ensembl" id="ENSACOT00000024573.1">
    <property type="protein sequence ID" value="ENSACOP00000023757.1"/>
    <property type="gene ID" value="ENSACOG00000016032.1"/>
</dbReference>
<reference evidence="1" key="1">
    <citation type="submission" date="2025-08" db="UniProtKB">
        <authorList>
            <consortium name="Ensembl"/>
        </authorList>
    </citation>
    <scope>IDENTIFICATION</scope>
</reference>
<evidence type="ECO:0000313" key="1">
    <source>
        <dbReference type="Ensembl" id="ENSACOP00000023757.1"/>
    </source>
</evidence>
<sequence>MPRHHDPDNMPTIQDKKDPLFPIYLSLKVFDNEEYDCRAPEEWISLGLEPGSHDRKPVPGKALLPTDDVLGHEDPKNPKLIYQWIDVGVLDYDKKTKLYLVHKTKNGMVRNEEGRPILNGGVTSEGRAPLLPCQYWVPRVCLLFLAEDPRVFAQRVVSADKLRKKTEALLRYNLYVDCMPTDGLNSISEESLQRVKFLAMNTPKLRKAEKRILDLMCCLEKEVRLDYERTMNKISFDRVVASKPELFFYVTLPHKEEEKGPEKGMEHGEAVGIQHGCGRSCL</sequence>
<dbReference type="AlphaFoldDB" id="A0A8B9GJ66"/>
<reference evidence="1" key="2">
    <citation type="submission" date="2025-09" db="UniProtKB">
        <authorList>
            <consortium name="Ensembl"/>
        </authorList>
    </citation>
    <scope>IDENTIFICATION</scope>
</reference>
<protein>
    <submittedName>
        <fullName evidence="1">Uncharacterized protein</fullName>
    </submittedName>
</protein>
<name>A0A8B9GJ66_9PSIT</name>
<dbReference type="Proteomes" id="UP000694522">
    <property type="component" value="Unplaced"/>
</dbReference>
<evidence type="ECO:0000313" key="2">
    <source>
        <dbReference type="Proteomes" id="UP000694522"/>
    </source>
</evidence>
<keyword evidence="2" id="KW-1185">Reference proteome</keyword>
<accession>A0A8B9GJ66</accession>
<organism evidence="1 2">
    <name type="scientific">Amazona collaria</name>
    <name type="common">yellow-billed parrot</name>
    <dbReference type="NCBI Taxonomy" id="241587"/>
    <lineage>
        <taxon>Eukaryota</taxon>
        <taxon>Metazoa</taxon>
        <taxon>Chordata</taxon>
        <taxon>Craniata</taxon>
        <taxon>Vertebrata</taxon>
        <taxon>Euteleostomi</taxon>
        <taxon>Archelosauria</taxon>
        <taxon>Archosauria</taxon>
        <taxon>Dinosauria</taxon>
        <taxon>Saurischia</taxon>
        <taxon>Theropoda</taxon>
        <taxon>Coelurosauria</taxon>
        <taxon>Aves</taxon>
        <taxon>Neognathae</taxon>
        <taxon>Neoaves</taxon>
        <taxon>Telluraves</taxon>
        <taxon>Australaves</taxon>
        <taxon>Psittaciformes</taxon>
        <taxon>Psittacidae</taxon>
        <taxon>Amazona</taxon>
    </lineage>
</organism>